<dbReference type="GO" id="GO:0035556">
    <property type="term" value="P:intracellular signal transduction"/>
    <property type="evidence" value="ECO:0007669"/>
    <property type="project" value="TreeGrafter"/>
</dbReference>
<evidence type="ECO:0000313" key="15">
    <source>
        <dbReference type="Proteomes" id="UP000094527"/>
    </source>
</evidence>
<evidence type="ECO:0000256" key="5">
    <source>
        <dbReference type="ARBA" id="ARBA00022679"/>
    </source>
</evidence>
<dbReference type="EMBL" id="LJIJ01000057">
    <property type="protein sequence ID" value="ODN04048.1"/>
    <property type="molecule type" value="Genomic_DNA"/>
</dbReference>
<keyword evidence="7 14" id="KW-0418">Kinase</keyword>
<evidence type="ECO:0000256" key="3">
    <source>
        <dbReference type="ARBA" id="ARBA00022148"/>
    </source>
</evidence>
<dbReference type="PROSITE" id="PS50011">
    <property type="entry name" value="PROTEIN_KINASE_DOM"/>
    <property type="match status" value="1"/>
</dbReference>
<comment type="catalytic activity">
    <reaction evidence="11">
        <text>L-seryl-[protein] + ATP = O-phospho-L-seryl-[protein] + ADP + H(+)</text>
        <dbReference type="Rhea" id="RHEA:17989"/>
        <dbReference type="Rhea" id="RHEA-COMP:9863"/>
        <dbReference type="Rhea" id="RHEA-COMP:11604"/>
        <dbReference type="ChEBI" id="CHEBI:15378"/>
        <dbReference type="ChEBI" id="CHEBI:29999"/>
        <dbReference type="ChEBI" id="CHEBI:30616"/>
        <dbReference type="ChEBI" id="CHEBI:83421"/>
        <dbReference type="ChEBI" id="CHEBI:456216"/>
        <dbReference type="EC" id="2.7.11.1"/>
    </reaction>
</comment>
<evidence type="ECO:0000256" key="11">
    <source>
        <dbReference type="ARBA" id="ARBA00048679"/>
    </source>
</evidence>
<evidence type="ECO:0000256" key="8">
    <source>
        <dbReference type="ARBA" id="ARBA00022840"/>
    </source>
</evidence>
<organism evidence="14 15">
    <name type="scientific">Orchesella cincta</name>
    <name type="common">Springtail</name>
    <name type="synonym">Podura cincta</name>
    <dbReference type="NCBI Taxonomy" id="48709"/>
    <lineage>
        <taxon>Eukaryota</taxon>
        <taxon>Metazoa</taxon>
        <taxon>Ecdysozoa</taxon>
        <taxon>Arthropoda</taxon>
        <taxon>Hexapoda</taxon>
        <taxon>Collembola</taxon>
        <taxon>Entomobryomorpha</taxon>
        <taxon>Entomobryoidea</taxon>
        <taxon>Orchesellidae</taxon>
        <taxon>Orchesellinae</taxon>
        <taxon>Orchesella</taxon>
    </lineage>
</organism>
<comment type="caution">
    <text evidence="14">The sequence shown here is derived from an EMBL/GenBank/DDBJ whole genome shotgun (WGS) entry which is preliminary data.</text>
</comment>
<evidence type="ECO:0000256" key="10">
    <source>
        <dbReference type="ARBA" id="ARBA00047899"/>
    </source>
</evidence>
<keyword evidence="5" id="KW-0808">Transferase</keyword>
<keyword evidence="15" id="KW-1185">Reference proteome</keyword>
<evidence type="ECO:0000259" key="12">
    <source>
        <dbReference type="PROSITE" id="PS50011"/>
    </source>
</evidence>
<dbReference type="InterPro" id="IPR000961">
    <property type="entry name" value="AGC-kinase_C"/>
</dbReference>
<gene>
    <name evidence="14" type="ORF">Ocin01_02688</name>
</gene>
<dbReference type="STRING" id="48709.A0A1D2NFJ8"/>
<dbReference type="GO" id="GO:0005524">
    <property type="term" value="F:ATP binding"/>
    <property type="evidence" value="ECO:0007669"/>
    <property type="project" value="UniProtKB-KW"/>
</dbReference>
<keyword evidence="4" id="KW-0723">Serine/threonine-protein kinase</keyword>
<evidence type="ECO:0000256" key="1">
    <source>
        <dbReference type="ARBA" id="ARBA00009903"/>
    </source>
</evidence>
<dbReference type="SMART" id="SM00220">
    <property type="entry name" value="S_TKc"/>
    <property type="match status" value="1"/>
</dbReference>
<keyword evidence="8" id="KW-0067">ATP-binding</keyword>
<evidence type="ECO:0000256" key="2">
    <source>
        <dbReference type="ARBA" id="ARBA00012513"/>
    </source>
</evidence>
<dbReference type="InterPro" id="IPR000719">
    <property type="entry name" value="Prot_kinase_dom"/>
</dbReference>
<evidence type="ECO:0000256" key="9">
    <source>
        <dbReference type="ARBA" id="ARBA00033099"/>
    </source>
</evidence>
<dbReference type="PANTHER" id="PTHR24356:SF1">
    <property type="entry name" value="SERINE_THREONINE-PROTEIN KINASE GREATWALL"/>
    <property type="match status" value="1"/>
</dbReference>
<comment type="similarity">
    <text evidence="1">Belongs to the protein kinase superfamily. AGC Ser/Thr protein kinase family.</text>
</comment>
<dbReference type="InterPro" id="IPR011009">
    <property type="entry name" value="Kinase-like_dom_sf"/>
</dbReference>
<comment type="catalytic activity">
    <reaction evidence="10">
        <text>L-threonyl-[protein] + ATP = O-phospho-L-threonyl-[protein] + ADP + H(+)</text>
        <dbReference type="Rhea" id="RHEA:46608"/>
        <dbReference type="Rhea" id="RHEA-COMP:11060"/>
        <dbReference type="Rhea" id="RHEA-COMP:11605"/>
        <dbReference type="ChEBI" id="CHEBI:15378"/>
        <dbReference type="ChEBI" id="CHEBI:30013"/>
        <dbReference type="ChEBI" id="CHEBI:30616"/>
        <dbReference type="ChEBI" id="CHEBI:61977"/>
        <dbReference type="ChEBI" id="CHEBI:456216"/>
        <dbReference type="EC" id="2.7.11.1"/>
    </reaction>
</comment>
<evidence type="ECO:0000259" key="13">
    <source>
        <dbReference type="PROSITE" id="PS51285"/>
    </source>
</evidence>
<dbReference type="Proteomes" id="UP000094527">
    <property type="component" value="Unassembled WGS sequence"/>
</dbReference>
<dbReference type="AlphaFoldDB" id="A0A1D2NFJ8"/>
<dbReference type="Pfam" id="PF00069">
    <property type="entry name" value="Pkinase"/>
    <property type="match status" value="2"/>
</dbReference>
<feature type="domain" description="Protein kinase" evidence="12">
    <location>
        <begin position="1"/>
        <end position="248"/>
    </location>
</feature>
<dbReference type="EC" id="2.7.11.1" evidence="2"/>
<evidence type="ECO:0000313" key="14">
    <source>
        <dbReference type="EMBL" id="ODN04048.1"/>
    </source>
</evidence>
<evidence type="ECO:0000256" key="7">
    <source>
        <dbReference type="ARBA" id="ARBA00022777"/>
    </source>
</evidence>
<dbReference type="GO" id="GO:0004674">
    <property type="term" value="F:protein serine/threonine kinase activity"/>
    <property type="evidence" value="ECO:0007669"/>
    <property type="project" value="UniProtKB-KW"/>
</dbReference>
<feature type="domain" description="AGC-kinase C-terminal" evidence="13">
    <location>
        <begin position="255"/>
        <end position="284"/>
    </location>
</feature>
<protein>
    <recommendedName>
        <fullName evidence="3">Serine/threonine-protein kinase greatwall</fullName>
        <ecNumber evidence="2">2.7.11.1</ecNumber>
    </recommendedName>
    <alternativeName>
        <fullName evidence="9">Microtubule-associated serine/threonine-protein kinase-like</fullName>
    </alternativeName>
</protein>
<dbReference type="GO" id="GO:0005634">
    <property type="term" value="C:nucleus"/>
    <property type="evidence" value="ECO:0007669"/>
    <property type="project" value="TreeGrafter"/>
</dbReference>
<keyword evidence="6" id="KW-0547">Nucleotide-binding</keyword>
<dbReference type="InterPro" id="IPR050236">
    <property type="entry name" value="Ser_Thr_kinase_AGC"/>
</dbReference>
<proteinExistence type="inferred from homology"/>
<dbReference type="SUPFAM" id="SSF56112">
    <property type="entry name" value="Protein kinase-like (PK-like)"/>
    <property type="match status" value="1"/>
</dbReference>
<dbReference type="PROSITE" id="PS51285">
    <property type="entry name" value="AGC_KINASE_CTER"/>
    <property type="match status" value="1"/>
</dbReference>
<accession>A0A1D2NFJ8</accession>
<evidence type="ECO:0000256" key="6">
    <source>
        <dbReference type="ARBA" id="ARBA00022741"/>
    </source>
</evidence>
<name>A0A1D2NFJ8_ORCCI</name>
<sequence length="284" mass="32107">MTCETDLIEDATIPWSEEAGRIYLASISELELLNNITLLPSVKMTEPAVQTPRIGDFEVIKPLSSGAYGTVHLGRKISTNKIYAIKTLKKSDLIRKNMTTSVAQERLALVNSKANTFCVDLYYSLQTHTHVYFVMEYCVGGCKPPNTVLGTPDYVSPELISYAMGAHNTLVGAPSDWWALGVCFYEFVIGVLPFNDDTPEMIFNNILNRVFEYPDGMDAYLVEIMDGLMCLDQNRRFKFADLKKRSYLRVFGFPDVESWEKLRTMEPPWVPVVNGDSDTAYFEV</sequence>
<dbReference type="OrthoDB" id="162894at2759"/>
<dbReference type="PANTHER" id="PTHR24356">
    <property type="entry name" value="SERINE/THREONINE-PROTEIN KINASE"/>
    <property type="match status" value="1"/>
</dbReference>
<evidence type="ECO:0000256" key="4">
    <source>
        <dbReference type="ARBA" id="ARBA00022527"/>
    </source>
</evidence>
<reference evidence="14 15" key="1">
    <citation type="journal article" date="2016" name="Genome Biol. Evol.">
        <title>Gene Family Evolution Reflects Adaptation to Soil Environmental Stressors in the Genome of the Collembolan Orchesella cincta.</title>
        <authorList>
            <person name="Faddeeva-Vakhrusheva A."/>
            <person name="Derks M.F."/>
            <person name="Anvar S.Y."/>
            <person name="Agamennone V."/>
            <person name="Suring W."/>
            <person name="Smit S."/>
            <person name="van Straalen N.M."/>
            <person name="Roelofs D."/>
        </authorList>
    </citation>
    <scope>NUCLEOTIDE SEQUENCE [LARGE SCALE GENOMIC DNA]</scope>
    <source>
        <tissue evidence="14">Mixed pool</tissue>
    </source>
</reference>
<dbReference type="Gene3D" id="3.30.200.20">
    <property type="entry name" value="Phosphorylase Kinase, domain 1"/>
    <property type="match status" value="2"/>
</dbReference>
<dbReference type="Gene3D" id="1.10.510.10">
    <property type="entry name" value="Transferase(Phosphotransferase) domain 1"/>
    <property type="match status" value="1"/>
</dbReference>